<keyword evidence="2" id="KW-1003">Cell membrane</keyword>
<gene>
    <name evidence="8" type="ORF">SAMN02745912_02097</name>
</gene>
<dbReference type="EMBL" id="FRAG01000023">
    <property type="protein sequence ID" value="SHK05580.1"/>
    <property type="molecule type" value="Genomic_DNA"/>
</dbReference>
<dbReference type="GO" id="GO:0042834">
    <property type="term" value="F:peptidoglycan binding"/>
    <property type="evidence" value="ECO:0007669"/>
    <property type="project" value="InterPro"/>
</dbReference>
<dbReference type="InterPro" id="IPR018513">
    <property type="entry name" value="Cell_synthase_bac"/>
</dbReference>
<dbReference type="InterPro" id="IPR007730">
    <property type="entry name" value="SPOR-like_dom"/>
</dbReference>
<keyword evidence="3 6" id="KW-0812">Transmembrane</keyword>
<dbReference type="InterPro" id="IPR036680">
    <property type="entry name" value="SPOR-like_sf"/>
</dbReference>
<name>A0A1M6PCI8_PARC5</name>
<feature type="domain" description="SPOR" evidence="7">
    <location>
        <begin position="29"/>
        <end position="97"/>
    </location>
</feature>
<evidence type="ECO:0000256" key="3">
    <source>
        <dbReference type="ARBA" id="ARBA00022692"/>
    </source>
</evidence>
<dbReference type="RefSeq" id="WP_073149616.1">
    <property type="nucleotide sequence ID" value="NZ_FRAG01000023.1"/>
</dbReference>
<reference evidence="8 9" key="1">
    <citation type="submission" date="2016-11" db="EMBL/GenBank/DDBJ databases">
        <authorList>
            <person name="Jaros S."/>
            <person name="Januszkiewicz K."/>
            <person name="Wedrychowicz H."/>
        </authorList>
    </citation>
    <scope>NUCLEOTIDE SEQUENCE [LARGE SCALE GENOMIC DNA]</scope>
    <source>
        <strain evidence="8 9">DSM 15212</strain>
    </source>
</reference>
<dbReference type="PANTHER" id="PTHR39083:SF1">
    <property type="entry name" value="CYCLIC DI-GMP-BINDING PROTEIN"/>
    <property type="match status" value="1"/>
</dbReference>
<dbReference type="STRING" id="1121301.SAMN02745912_02097"/>
<dbReference type="PANTHER" id="PTHR39083">
    <property type="entry name" value="CYCLIC DI-GMP-BINDING PROTEIN"/>
    <property type="match status" value="1"/>
</dbReference>
<dbReference type="OrthoDB" id="2655838at2"/>
<comment type="subcellular location">
    <subcellularLocation>
        <location evidence="1">Cell membrane</location>
        <topology evidence="1">Single-pass membrane protein</topology>
    </subcellularLocation>
</comment>
<evidence type="ECO:0000256" key="4">
    <source>
        <dbReference type="ARBA" id="ARBA00022989"/>
    </source>
</evidence>
<evidence type="ECO:0000256" key="1">
    <source>
        <dbReference type="ARBA" id="ARBA00004162"/>
    </source>
</evidence>
<dbReference type="Gene3D" id="3.30.70.1070">
    <property type="entry name" value="Sporulation related repeat"/>
    <property type="match status" value="1"/>
</dbReference>
<dbReference type="Proteomes" id="UP000184465">
    <property type="component" value="Unassembled WGS sequence"/>
</dbReference>
<accession>A0A1M6PCI8</accession>
<dbReference type="GO" id="GO:0005886">
    <property type="term" value="C:plasma membrane"/>
    <property type="evidence" value="ECO:0007669"/>
    <property type="project" value="UniProtKB-SubCell"/>
</dbReference>
<proteinExistence type="predicted"/>
<dbReference type="AlphaFoldDB" id="A0A1M6PCI8"/>
<evidence type="ECO:0000256" key="6">
    <source>
        <dbReference type="SAM" id="Phobius"/>
    </source>
</evidence>
<protein>
    <submittedName>
        <fullName evidence="8">Sporulation related domain-containing protein</fullName>
    </submittedName>
</protein>
<keyword evidence="4 6" id="KW-1133">Transmembrane helix</keyword>
<dbReference type="Pfam" id="PF05036">
    <property type="entry name" value="SPOR"/>
    <property type="match status" value="1"/>
</dbReference>
<evidence type="ECO:0000256" key="2">
    <source>
        <dbReference type="ARBA" id="ARBA00022475"/>
    </source>
</evidence>
<evidence type="ECO:0000256" key="5">
    <source>
        <dbReference type="ARBA" id="ARBA00023136"/>
    </source>
</evidence>
<dbReference type="Gene3D" id="2.60.120.260">
    <property type="entry name" value="Galactose-binding domain-like"/>
    <property type="match status" value="2"/>
</dbReference>
<keyword evidence="9" id="KW-1185">Reference proteome</keyword>
<evidence type="ECO:0000259" key="7">
    <source>
        <dbReference type="Pfam" id="PF05036"/>
    </source>
</evidence>
<dbReference type="Pfam" id="PF03170">
    <property type="entry name" value="BcsB"/>
    <property type="match status" value="1"/>
</dbReference>
<keyword evidence="5 6" id="KW-0472">Membrane</keyword>
<organism evidence="8 9">
    <name type="scientific">Paramaledivibacter caminithermalis (strain DSM 15212 / CIP 107654 / DViRD3)</name>
    <name type="common">Clostridium caminithermale</name>
    <dbReference type="NCBI Taxonomy" id="1121301"/>
    <lineage>
        <taxon>Bacteria</taxon>
        <taxon>Bacillati</taxon>
        <taxon>Bacillota</taxon>
        <taxon>Clostridia</taxon>
        <taxon>Peptostreptococcales</taxon>
        <taxon>Caminicellaceae</taxon>
        <taxon>Paramaledivibacter</taxon>
    </lineage>
</organism>
<sequence length="803" mass="93456">MKKFIFIISCIVFLSTLNSTLLYTYGMANEKYVIQAGVFKNRFNADKVYNLLVKNNFPAYKRQKDKIWVYVGQYDDKLEAEKALSKIKKLGINGYVKKIYSTVNSNITNNVSVVPKTPKIEVKNDSEIQSKNYHLNNDVTIKGIFGSYTFFINVDKYWEIKNNAYLELIFSQSQIKNYKNSTLTIEINNFPIYSVLLYDKGVNRERIKVPIPLDKITEGYNEIKIKAYHRITDEPCSDIINPGNWIVFHKDSYVHIEFIEKPDSLSIIDYPYPYLKESKNKPIDNVIIVPDNYYSHELNAAMILAANFGQRYPYTKFDTNVLKFSEATNKNNSNIIYIGSKDNTPQEILSLLSHEEINSISDKALIKELKSPYNSNYKILLILSNNDESMLKAVKALSNDKMISQMDKSYQFIPNKISIDAENTPESEYIYLEDLGYSNIKLEGIFYQKATFGVNIPKDWIIQEGALLHIDMRYSEVLDFDRSLLTVYLNDVPIGSKKLYYENANNDVLEIKIPKEVKDNDYYNLEIVFYFELNSQDCDYRRDINSWAYISNSSYLYLPHDKRKDSFFENYESPFIKNKKFNDLLIIVPEDMNSYEMTVVASIVSALGRNVNSLENIEVTTLKEDTDKFKDKNLIIIGTPDRNDLIKDINERLYIKFDKNFSQFLSNEKITLLDDYNNNLSSLQLIKSPFDESKKALIVTATKDEGLNWAKDFLTDFELVDRLKGNAVVIDKSANIQSQYYGVVNDEQKDRQMDRQDDKDKINTKKYITKMIASKQVRNYIIFVISILSFIIISSILIMRRRR</sequence>
<evidence type="ECO:0000313" key="8">
    <source>
        <dbReference type="EMBL" id="SHK05580.1"/>
    </source>
</evidence>
<evidence type="ECO:0000313" key="9">
    <source>
        <dbReference type="Proteomes" id="UP000184465"/>
    </source>
</evidence>
<dbReference type="SUPFAM" id="SSF110997">
    <property type="entry name" value="Sporulation related repeat"/>
    <property type="match status" value="1"/>
</dbReference>
<dbReference type="GO" id="GO:0006011">
    <property type="term" value="P:UDP-alpha-D-glucose metabolic process"/>
    <property type="evidence" value="ECO:0007669"/>
    <property type="project" value="InterPro"/>
</dbReference>
<feature type="transmembrane region" description="Helical" evidence="6">
    <location>
        <begin position="780"/>
        <end position="799"/>
    </location>
</feature>